<gene>
    <name evidence="2" type="ORF">AFUB_094950</name>
</gene>
<organism evidence="2 3">
    <name type="scientific">Aspergillus fumigatus (strain CBS 144.89 / FGSC A1163 / CEA10)</name>
    <name type="common">Neosartorya fumigata</name>
    <dbReference type="NCBI Taxonomy" id="451804"/>
    <lineage>
        <taxon>Eukaryota</taxon>
        <taxon>Fungi</taxon>
        <taxon>Dikarya</taxon>
        <taxon>Ascomycota</taxon>
        <taxon>Pezizomycotina</taxon>
        <taxon>Eurotiomycetes</taxon>
        <taxon>Eurotiomycetidae</taxon>
        <taxon>Eurotiales</taxon>
        <taxon>Aspergillaceae</taxon>
        <taxon>Aspergillus</taxon>
        <taxon>Aspergillus subgen. Fumigati</taxon>
    </lineage>
</organism>
<dbReference type="Proteomes" id="UP000001699">
    <property type="component" value="Unassembled WGS sequence"/>
</dbReference>
<dbReference type="VEuPathDB" id="FungiDB:AFUB_094950"/>
<dbReference type="EMBL" id="DS499602">
    <property type="protein sequence ID" value="EDP47646.1"/>
    <property type="molecule type" value="Genomic_DNA"/>
</dbReference>
<dbReference type="AlphaFoldDB" id="B0YDB2"/>
<name>B0YDB2_ASPFC</name>
<proteinExistence type="predicted"/>
<evidence type="ECO:0000313" key="3">
    <source>
        <dbReference type="Proteomes" id="UP000001699"/>
    </source>
</evidence>
<dbReference type="HOGENOM" id="CLU_138035_0_0_1"/>
<keyword evidence="3" id="KW-1185">Reference proteome</keyword>
<protein>
    <submittedName>
        <fullName evidence="2">Uncharacterized protein</fullName>
    </submittedName>
</protein>
<dbReference type="OrthoDB" id="5231661at2759"/>
<evidence type="ECO:0000256" key="1">
    <source>
        <dbReference type="SAM" id="MobiDB-lite"/>
    </source>
</evidence>
<accession>B0YDB2</accession>
<evidence type="ECO:0000313" key="2">
    <source>
        <dbReference type="EMBL" id="EDP47646.1"/>
    </source>
</evidence>
<sequence length="163" mass="18555">MASKRGIFPLYANIHHGIISRQYGLRRCPQPIASFSSHFAVANKQSGPHKGQSQGNHPQNTEIPSFSFDSLGPAKTTKTVVLVILGVFGTIESWFWAQAIWRWWKGDDEDAKLFRIKQIRKSYESFSHRSRHQHGFDLQSAPWFQIRVGNISAKPAIPSNQRL</sequence>
<reference evidence="2 3" key="1">
    <citation type="journal article" date="2008" name="PLoS Genet.">
        <title>Genomic islands in the pathogenic filamentous fungus Aspergillus fumigatus.</title>
        <authorList>
            <person name="Fedorova N.D."/>
            <person name="Khaldi N."/>
            <person name="Joardar V.S."/>
            <person name="Maiti R."/>
            <person name="Amedeo P."/>
            <person name="Anderson M.J."/>
            <person name="Crabtree J."/>
            <person name="Silva J.C."/>
            <person name="Badger J.H."/>
            <person name="Albarraq A."/>
            <person name="Angiuoli S."/>
            <person name="Bussey H."/>
            <person name="Bowyer P."/>
            <person name="Cotty P.J."/>
            <person name="Dyer P.S."/>
            <person name="Egan A."/>
            <person name="Galens K."/>
            <person name="Fraser-Liggett C.M."/>
            <person name="Haas B.J."/>
            <person name="Inman J.M."/>
            <person name="Kent R."/>
            <person name="Lemieux S."/>
            <person name="Malavazi I."/>
            <person name="Orvis J."/>
            <person name="Roemer T."/>
            <person name="Ronning C.M."/>
            <person name="Sundaram J.P."/>
            <person name="Sutton G."/>
            <person name="Turner G."/>
            <person name="Venter J.C."/>
            <person name="White O.R."/>
            <person name="Whitty B.R."/>
            <person name="Youngman P."/>
            <person name="Wolfe K.H."/>
            <person name="Goldman G.H."/>
            <person name="Wortman J.R."/>
            <person name="Jiang B."/>
            <person name="Denning D.W."/>
            <person name="Nierman W.C."/>
        </authorList>
    </citation>
    <scope>NUCLEOTIDE SEQUENCE [LARGE SCALE GENOMIC DNA]</scope>
    <source>
        <strain evidence="3">CBS 144.89 / FGSC A1163 / CEA10</strain>
    </source>
</reference>
<feature type="region of interest" description="Disordered" evidence="1">
    <location>
        <begin position="43"/>
        <end position="68"/>
    </location>
</feature>